<proteinExistence type="inferred from homology"/>
<comment type="similarity">
    <text evidence="3 12 13">Belongs to the DapA family.</text>
</comment>
<comment type="subcellular location">
    <subcellularLocation>
        <location evidence="12">Cytoplasm</location>
    </subcellularLocation>
</comment>
<evidence type="ECO:0000313" key="17">
    <source>
        <dbReference type="Proteomes" id="UP000031258"/>
    </source>
</evidence>
<dbReference type="SMART" id="SM01130">
    <property type="entry name" value="DHDPS"/>
    <property type="match status" value="1"/>
</dbReference>
<protein>
    <recommendedName>
        <fullName evidence="4 12">4-hydroxy-tetrahydrodipicolinate synthase</fullName>
        <shortName evidence="12">HTPA synthase</shortName>
        <ecNumber evidence="4 12">4.3.3.7</ecNumber>
    </recommendedName>
</protein>
<name>A0A0C1MQA8_9RICK</name>
<sequence>MFKGLLTALITPFIKGEVDYESFARFLRWQIKSKVHGLVVLGSTGEGATIGDEERTALIKLSRKEIDNSGTKIPLIVATGSNSTIKTLQYTEKAKELGADAALIVCPYYNKPSQQGMYEHFKYINDSINLPIFVYNVPGRTIVNINNETIAKLAELKNIVGIKDATGDLSRPLSLKAMLSDNDFLQLSGEDATSAAFNLNGGKGCISIIGNIFPEAMSNIQNLTLSGQYAEAVKELEKYQKIIDLMYCETNPIPVKYAAFRMGLISTPELRLPLLTLTHPNCIKIDNELKALGVI</sequence>
<keyword evidence="8 12" id="KW-0457">Lysine biosynthesis</keyword>
<evidence type="ECO:0000256" key="6">
    <source>
        <dbReference type="ARBA" id="ARBA00022605"/>
    </source>
</evidence>
<dbReference type="PROSITE" id="PS00665">
    <property type="entry name" value="DHDPS_1"/>
    <property type="match status" value="1"/>
</dbReference>
<evidence type="ECO:0000256" key="4">
    <source>
        <dbReference type="ARBA" id="ARBA00012086"/>
    </source>
</evidence>
<keyword evidence="10 12" id="KW-0704">Schiff base</keyword>
<dbReference type="PIRSF" id="PIRSF001365">
    <property type="entry name" value="DHDPS"/>
    <property type="match status" value="1"/>
</dbReference>
<dbReference type="RefSeq" id="WP_039459318.1">
    <property type="nucleotide sequence ID" value="NZ_JSWE01000223.1"/>
</dbReference>
<evidence type="ECO:0000256" key="10">
    <source>
        <dbReference type="ARBA" id="ARBA00023270"/>
    </source>
</evidence>
<feature type="active site" description="Schiff-base intermediate with substrate" evidence="12 14">
    <location>
        <position position="163"/>
    </location>
</feature>
<dbReference type="SUPFAM" id="SSF51569">
    <property type="entry name" value="Aldolase"/>
    <property type="match status" value="1"/>
</dbReference>
<dbReference type="GO" id="GO:0009089">
    <property type="term" value="P:lysine biosynthetic process via diaminopimelate"/>
    <property type="evidence" value="ECO:0007669"/>
    <property type="project" value="UniProtKB-UniRule"/>
</dbReference>
<evidence type="ECO:0000256" key="14">
    <source>
        <dbReference type="PIRSR" id="PIRSR001365-1"/>
    </source>
</evidence>
<organism evidence="16 17">
    <name type="scientific">Candidatus Jidaibacter acanthamoebae</name>
    <dbReference type="NCBI Taxonomy" id="86105"/>
    <lineage>
        <taxon>Bacteria</taxon>
        <taxon>Pseudomonadati</taxon>
        <taxon>Pseudomonadota</taxon>
        <taxon>Alphaproteobacteria</taxon>
        <taxon>Rickettsiales</taxon>
        <taxon>Candidatus Midichloriaceae</taxon>
        <taxon>Candidatus Jidaibacter</taxon>
    </lineage>
</organism>
<dbReference type="PATRIC" id="fig|86105.3.peg.1971"/>
<reference evidence="16 17" key="1">
    <citation type="submission" date="2014-11" db="EMBL/GenBank/DDBJ databases">
        <title>A Rickettsiales Symbiont of Amoebae With Ancient Features.</title>
        <authorList>
            <person name="Schulz F."/>
            <person name="Martijn J."/>
            <person name="Wascher F."/>
            <person name="Kostanjsek R."/>
            <person name="Ettema T.J."/>
            <person name="Horn M."/>
        </authorList>
    </citation>
    <scope>NUCLEOTIDE SEQUENCE [LARGE SCALE GENOMIC DNA]</scope>
    <source>
        <strain evidence="16 17">UWC36</strain>
    </source>
</reference>
<comment type="catalytic activity">
    <reaction evidence="11 12">
        <text>L-aspartate 4-semialdehyde + pyruvate = (2S,4S)-4-hydroxy-2,3,4,5-tetrahydrodipicolinate + H2O + H(+)</text>
        <dbReference type="Rhea" id="RHEA:34171"/>
        <dbReference type="ChEBI" id="CHEBI:15361"/>
        <dbReference type="ChEBI" id="CHEBI:15377"/>
        <dbReference type="ChEBI" id="CHEBI:15378"/>
        <dbReference type="ChEBI" id="CHEBI:67139"/>
        <dbReference type="ChEBI" id="CHEBI:537519"/>
        <dbReference type="EC" id="4.3.3.7"/>
    </reaction>
</comment>
<dbReference type="InterPro" id="IPR002220">
    <property type="entry name" value="DapA-like"/>
</dbReference>
<evidence type="ECO:0000256" key="1">
    <source>
        <dbReference type="ARBA" id="ARBA00003294"/>
    </source>
</evidence>
<evidence type="ECO:0000313" key="16">
    <source>
        <dbReference type="EMBL" id="KIE04147.1"/>
    </source>
</evidence>
<dbReference type="GO" id="GO:0008840">
    <property type="term" value="F:4-hydroxy-tetrahydrodipicolinate synthase activity"/>
    <property type="evidence" value="ECO:0007669"/>
    <property type="project" value="UniProtKB-UniRule"/>
</dbReference>
<accession>A0A0C1MQA8</accession>
<comment type="caution">
    <text evidence="16">The sequence shown here is derived from an EMBL/GenBank/DDBJ whole genome shotgun (WGS) entry which is preliminary data.</text>
</comment>
<dbReference type="Proteomes" id="UP000031258">
    <property type="component" value="Unassembled WGS sequence"/>
</dbReference>
<comment type="subunit">
    <text evidence="12">Homotetramer; dimer of dimers.</text>
</comment>
<evidence type="ECO:0000256" key="15">
    <source>
        <dbReference type="PIRSR" id="PIRSR001365-2"/>
    </source>
</evidence>
<evidence type="ECO:0000256" key="3">
    <source>
        <dbReference type="ARBA" id="ARBA00007592"/>
    </source>
</evidence>
<evidence type="ECO:0000256" key="7">
    <source>
        <dbReference type="ARBA" id="ARBA00022915"/>
    </source>
</evidence>
<evidence type="ECO:0000256" key="12">
    <source>
        <dbReference type="HAMAP-Rule" id="MF_00418"/>
    </source>
</evidence>
<dbReference type="EMBL" id="JSWE01000223">
    <property type="protein sequence ID" value="KIE04147.1"/>
    <property type="molecule type" value="Genomic_DNA"/>
</dbReference>
<dbReference type="STRING" id="86105.NF27_JF00250"/>
<evidence type="ECO:0000256" key="5">
    <source>
        <dbReference type="ARBA" id="ARBA00022490"/>
    </source>
</evidence>
<keyword evidence="6 12" id="KW-0028">Amino-acid biosynthesis</keyword>
<keyword evidence="17" id="KW-1185">Reference proteome</keyword>
<feature type="binding site" evidence="12 15">
    <location>
        <position position="206"/>
    </location>
    <ligand>
        <name>pyruvate</name>
        <dbReference type="ChEBI" id="CHEBI:15361"/>
    </ligand>
</feature>
<keyword evidence="7 12" id="KW-0220">Diaminopimelate biosynthesis</keyword>
<dbReference type="EC" id="4.3.3.7" evidence="4 12"/>
<keyword evidence="9 12" id="KW-0456">Lyase</keyword>
<dbReference type="PANTHER" id="PTHR12128:SF66">
    <property type="entry name" value="4-HYDROXY-2-OXOGLUTARATE ALDOLASE, MITOCHONDRIAL"/>
    <property type="match status" value="1"/>
</dbReference>
<dbReference type="CDD" id="cd00950">
    <property type="entry name" value="DHDPS"/>
    <property type="match status" value="1"/>
</dbReference>
<dbReference type="InterPro" id="IPR020624">
    <property type="entry name" value="Schiff_base-form_aldolases_CS"/>
</dbReference>
<feature type="site" description="Part of a proton relay during catalysis" evidence="12">
    <location>
        <position position="109"/>
    </location>
</feature>
<dbReference type="InterPro" id="IPR005263">
    <property type="entry name" value="DapA"/>
</dbReference>
<dbReference type="PRINTS" id="PR00146">
    <property type="entry name" value="DHPICSNTHASE"/>
</dbReference>
<dbReference type="NCBIfam" id="TIGR00674">
    <property type="entry name" value="dapA"/>
    <property type="match status" value="1"/>
</dbReference>
<dbReference type="UniPathway" id="UPA00034">
    <property type="reaction ID" value="UER00017"/>
</dbReference>
<comment type="function">
    <text evidence="1 12">Catalyzes the condensation of (S)-aspartate-beta-semialdehyde [(S)-ASA] and pyruvate to 4-hydroxy-tetrahydrodipicolinate (HTPA).</text>
</comment>
<keyword evidence="5 12" id="KW-0963">Cytoplasm</keyword>
<feature type="site" description="Part of a proton relay during catalysis" evidence="12">
    <location>
        <position position="43"/>
    </location>
</feature>
<dbReference type="OrthoDB" id="9782828at2"/>
<dbReference type="GO" id="GO:0019877">
    <property type="term" value="P:diaminopimelate biosynthetic process"/>
    <property type="evidence" value="ECO:0007669"/>
    <property type="project" value="UniProtKB-UniRule"/>
</dbReference>
<dbReference type="PROSITE" id="PS00666">
    <property type="entry name" value="DHDPS_2"/>
    <property type="match status" value="1"/>
</dbReference>
<dbReference type="InterPro" id="IPR013785">
    <property type="entry name" value="Aldolase_TIM"/>
</dbReference>
<comment type="pathway">
    <text evidence="2 12">Amino-acid biosynthesis; L-lysine biosynthesis via DAP pathway; (S)-tetrahydrodipicolinate from L-aspartate: step 3/4.</text>
</comment>
<dbReference type="InterPro" id="IPR020625">
    <property type="entry name" value="Schiff_base-form_aldolases_AS"/>
</dbReference>
<evidence type="ECO:0000256" key="9">
    <source>
        <dbReference type="ARBA" id="ARBA00023239"/>
    </source>
</evidence>
<evidence type="ECO:0000256" key="2">
    <source>
        <dbReference type="ARBA" id="ARBA00005120"/>
    </source>
</evidence>
<dbReference type="HAMAP" id="MF_00418">
    <property type="entry name" value="DapA"/>
    <property type="match status" value="1"/>
</dbReference>
<dbReference type="Pfam" id="PF00701">
    <property type="entry name" value="DHDPS"/>
    <property type="match status" value="1"/>
</dbReference>
<dbReference type="AlphaFoldDB" id="A0A0C1MQA8"/>
<feature type="active site" description="Proton donor/acceptor" evidence="12 14">
    <location>
        <position position="135"/>
    </location>
</feature>
<feature type="binding site" evidence="12 15">
    <location>
        <position position="44"/>
    </location>
    <ligand>
        <name>pyruvate</name>
        <dbReference type="ChEBI" id="CHEBI:15361"/>
    </ligand>
</feature>
<gene>
    <name evidence="16" type="primary">dapA_2</name>
    <name evidence="12" type="synonym">dapA</name>
    <name evidence="16" type="ORF">NF27_JF00250</name>
</gene>
<comment type="caution">
    <text evidence="12">Was originally thought to be a dihydrodipicolinate synthase (DHDPS), catalyzing the condensation of (S)-aspartate-beta-semialdehyde [(S)-ASA] and pyruvate to dihydrodipicolinate (DHDP). However, it was shown in E.coli that the product of the enzymatic reaction is not dihydrodipicolinate but in fact (4S)-4-hydroxy-2,3,4,5-tetrahydro-(2S)-dipicolinic acid (HTPA), and that the consecutive dehydration reaction leading to DHDP is not spontaneous but catalyzed by DapB.</text>
</comment>
<dbReference type="PANTHER" id="PTHR12128">
    <property type="entry name" value="DIHYDRODIPICOLINATE SYNTHASE"/>
    <property type="match status" value="1"/>
</dbReference>
<dbReference type="Gene3D" id="3.20.20.70">
    <property type="entry name" value="Aldolase class I"/>
    <property type="match status" value="1"/>
</dbReference>
<dbReference type="GO" id="GO:0005737">
    <property type="term" value="C:cytoplasm"/>
    <property type="evidence" value="ECO:0007669"/>
    <property type="project" value="UniProtKB-SubCell"/>
</dbReference>
<evidence type="ECO:0000256" key="8">
    <source>
        <dbReference type="ARBA" id="ARBA00023154"/>
    </source>
</evidence>
<evidence type="ECO:0000256" key="11">
    <source>
        <dbReference type="ARBA" id="ARBA00047836"/>
    </source>
</evidence>
<evidence type="ECO:0000256" key="13">
    <source>
        <dbReference type="PIRNR" id="PIRNR001365"/>
    </source>
</evidence>